<evidence type="ECO:0000256" key="4">
    <source>
        <dbReference type="PROSITE-ProRule" id="PRU01161"/>
    </source>
</evidence>
<dbReference type="InterPro" id="IPR050301">
    <property type="entry name" value="NTE"/>
</dbReference>
<reference evidence="7" key="1">
    <citation type="submission" date="2015-07" db="EMBL/GenBank/DDBJ databases">
        <title>Complete genome sequence and phylogenetic analysis of Limnochorda pilosa.</title>
        <authorList>
            <person name="Watanabe M."/>
            <person name="Kojima H."/>
            <person name="Fukui M."/>
        </authorList>
    </citation>
    <scope>NUCLEOTIDE SEQUENCE [LARGE SCALE GENOMIC DNA]</scope>
    <source>
        <strain evidence="7">HC45</strain>
    </source>
</reference>
<accession>A0A0K2SPA3</accession>
<keyword evidence="3 4" id="KW-0443">Lipid metabolism</keyword>
<evidence type="ECO:0000259" key="5">
    <source>
        <dbReference type="PROSITE" id="PS51635"/>
    </source>
</evidence>
<organism evidence="6 7">
    <name type="scientific">Limnochorda pilosa</name>
    <dbReference type="NCBI Taxonomy" id="1555112"/>
    <lineage>
        <taxon>Bacteria</taxon>
        <taxon>Bacillati</taxon>
        <taxon>Bacillota</taxon>
        <taxon>Limnochordia</taxon>
        <taxon>Limnochordales</taxon>
        <taxon>Limnochordaceae</taxon>
        <taxon>Limnochorda</taxon>
    </lineage>
</organism>
<dbReference type="PANTHER" id="PTHR14226:SF57">
    <property type="entry name" value="BLR7027 PROTEIN"/>
    <property type="match status" value="1"/>
</dbReference>
<feature type="active site" description="Proton acceptor" evidence="4">
    <location>
        <position position="181"/>
    </location>
</feature>
<dbReference type="Pfam" id="PF01734">
    <property type="entry name" value="Patatin"/>
    <property type="match status" value="1"/>
</dbReference>
<dbReference type="KEGG" id="lpil:LIP_2998"/>
<reference evidence="7" key="2">
    <citation type="journal article" date="2016" name="Int. J. Syst. Evol. Microbiol.">
        <title>Complete genome sequence and cell structure of Limnochorda pilosa, a Gram-negative spore-former within the phylum Firmicutes.</title>
        <authorList>
            <person name="Watanabe M."/>
            <person name="Kojima H."/>
            <person name="Fukui M."/>
        </authorList>
    </citation>
    <scope>NUCLEOTIDE SEQUENCE [LARGE SCALE GENOMIC DNA]</scope>
    <source>
        <strain evidence="7">HC45</strain>
    </source>
</reference>
<dbReference type="OrthoDB" id="9770965at2"/>
<evidence type="ECO:0000313" key="6">
    <source>
        <dbReference type="EMBL" id="BAS28827.1"/>
    </source>
</evidence>
<name>A0A0K2SPA3_LIMPI</name>
<evidence type="ECO:0000256" key="1">
    <source>
        <dbReference type="ARBA" id="ARBA00022801"/>
    </source>
</evidence>
<feature type="short sequence motif" description="GXSXG" evidence="4">
    <location>
        <begin position="39"/>
        <end position="43"/>
    </location>
</feature>
<sequence>MIRRPLAWVLSGGGAKAAYELGAMELLLERLPPPDLVCGSSAGALLAALLAEGVEAGKPLELLREEAAAWLHESPPLGLNWRGAWHALLRHGIHWRTLGEIPSIFSDAFLRAAVDRFLPRGRRFADYRHTRLLVTASNLETGRVQVFDEGSDLPVRETLLASLSYPLVFPSRYAQGSHLVDGGLLDNTPLAHVLRRGAATVVVVSLRPRRGPQVPSGPEAFDGAGEVAQRILALLLEEVMYRDLRRAVEVNELLALLEAYPTLPTPFRRQLLELVQGGSGERQRRHVQLVEISPATAVDPPGTFSFRDRRALQAAMERGRRDAEGVLARWQESPPGASKID</sequence>
<dbReference type="PANTHER" id="PTHR14226">
    <property type="entry name" value="NEUROPATHY TARGET ESTERASE/SWISS CHEESE D.MELANOGASTER"/>
    <property type="match status" value="1"/>
</dbReference>
<dbReference type="STRING" id="1555112.LIP_2998"/>
<gene>
    <name evidence="6" type="ORF">LIP_2998</name>
</gene>
<dbReference type="Proteomes" id="UP000065807">
    <property type="component" value="Chromosome"/>
</dbReference>
<feature type="domain" description="PNPLA" evidence="5">
    <location>
        <begin position="8"/>
        <end position="194"/>
    </location>
</feature>
<dbReference type="EMBL" id="AP014924">
    <property type="protein sequence ID" value="BAS28827.1"/>
    <property type="molecule type" value="Genomic_DNA"/>
</dbReference>
<dbReference type="PROSITE" id="PS51635">
    <property type="entry name" value="PNPLA"/>
    <property type="match status" value="1"/>
</dbReference>
<evidence type="ECO:0000256" key="3">
    <source>
        <dbReference type="ARBA" id="ARBA00023098"/>
    </source>
</evidence>
<dbReference type="Gene3D" id="3.40.1090.10">
    <property type="entry name" value="Cytosolic phospholipase A2 catalytic domain"/>
    <property type="match status" value="2"/>
</dbReference>
<comment type="caution">
    <text evidence="4">Lacks conserved residue(s) required for the propagation of feature annotation.</text>
</comment>
<feature type="active site" description="Nucleophile" evidence="4">
    <location>
        <position position="41"/>
    </location>
</feature>
<protein>
    <submittedName>
        <fullName evidence="6">Patatin</fullName>
    </submittedName>
</protein>
<keyword evidence="1 4" id="KW-0378">Hydrolase</keyword>
<keyword evidence="7" id="KW-1185">Reference proteome</keyword>
<evidence type="ECO:0000256" key="2">
    <source>
        <dbReference type="ARBA" id="ARBA00022963"/>
    </source>
</evidence>
<dbReference type="InterPro" id="IPR016035">
    <property type="entry name" value="Acyl_Trfase/lysoPLipase"/>
</dbReference>
<dbReference type="SUPFAM" id="SSF52151">
    <property type="entry name" value="FabD/lysophospholipase-like"/>
    <property type="match status" value="1"/>
</dbReference>
<feature type="short sequence motif" description="DGA/G" evidence="4">
    <location>
        <begin position="181"/>
        <end position="183"/>
    </location>
</feature>
<proteinExistence type="predicted"/>
<dbReference type="AlphaFoldDB" id="A0A0K2SPA3"/>
<dbReference type="InterPro" id="IPR002641">
    <property type="entry name" value="PNPLA_dom"/>
</dbReference>
<dbReference type="GO" id="GO:0016787">
    <property type="term" value="F:hydrolase activity"/>
    <property type="evidence" value="ECO:0007669"/>
    <property type="project" value="UniProtKB-UniRule"/>
</dbReference>
<evidence type="ECO:0000313" key="7">
    <source>
        <dbReference type="Proteomes" id="UP000065807"/>
    </source>
</evidence>
<dbReference type="GO" id="GO:0016042">
    <property type="term" value="P:lipid catabolic process"/>
    <property type="evidence" value="ECO:0007669"/>
    <property type="project" value="UniProtKB-UniRule"/>
</dbReference>
<keyword evidence="2 4" id="KW-0442">Lipid degradation</keyword>
<dbReference type="RefSeq" id="WP_068139759.1">
    <property type="nucleotide sequence ID" value="NZ_AP014924.1"/>
</dbReference>